<organism evidence="1 2">
    <name type="scientific">Trichinella britovi</name>
    <name type="common">Parasitic roundworm</name>
    <dbReference type="NCBI Taxonomy" id="45882"/>
    <lineage>
        <taxon>Eukaryota</taxon>
        <taxon>Metazoa</taxon>
        <taxon>Ecdysozoa</taxon>
        <taxon>Nematoda</taxon>
        <taxon>Enoplea</taxon>
        <taxon>Dorylaimia</taxon>
        <taxon>Trichinellida</taxon>
        <taxon>Trichinellidae</taxon>
        <taxon>Trichinella</taxon>
    </lineage>
</organism>
<reference evidence="1 2" key="1">
    <citation type="submission" date="2015-01" db="EMBL/GenBank/DDBJ databases">
        <title>Evolution of Trichinella species and genotypes.</title>
        <authorList>
            <person name="Korhonen P.K."/>
            <person name="Edoardo P."/>
            <person name="Giuseppe L.R."/>
            <person name="Gasser R.B."/>
        </authorList>
    </citation>
    <scope>NUCLEOTIDE SEQUENCE [LARGE SCALE GENOMIC DNA]</scope>
    <source>
        <strain evidence="1">ISS120</strain>
    </source>
</reference>
<proteinExistence type="predicted"/>
<dbReference type="AlphaFoldDB" id="A0A0V0YY57"/>
<dbReference type="Proteomes" id="UP000054653">
    <property type="component" value="Unassembled WGS sequence"/>
</dbReference>
<keyword evidence="2" id="KW-1185">Reference proteome</keyword>
<comment type="caution">
    <text evidence="1">The sequence shown here is derived from an EMBL/GenBank/DDBJ whole genome shotgun (WGS) entry which is preliminary data.</text>
</comment>
<evidence type="ECO:0000313" key="1">
    <source>
        <dbReference type="EMBL" id="KRY05110.1"/>
    </source>
</evidence>
<sequence length="50" mass="5817">MVLDHREKLISPASHLAFLTVDVLQKFWRDVPIELFSSDFTIPMERNGTD</sequence>
<accession>A0A0V0YY57</accession>
<name>A0A0V0YY57_TRIBR</name>
<protein>
    <submittedName>
        <fullName evidence="1">Uncharacterized protein</fullName>
    </submittedName>
</protein>
<dbReference type="EMBL" id="JYDI01005186">
    <property type="protein sequence ID" value="KRY05110.1"/>
    <property type="molecule type" value="Genomic_DNA"/>
</dbReference>
<evidence type="ECO:0000313" key="2">
    <source>
        <dbReference type="Proteomes" id="UP000054653"/>
    </source>
</evidence>
<gene>
    <name evidence="1" type="ORF">T03_4440</name>
</gene>